<dbReference type="Proteomes" id="UP000054279">
    <property type="component" value="Unassembled WGS sequence"/>
</dbReference>
<organism evidence="2 3">
    <name type="scientific">Sphaerobolus stellatus (strain SS14)</name>
    <dbReference type="NCBI Taxonomy" id="990650"/>
    <lineage>
        <taxon>Eukaryota</taxon>
        <taxon>Fungi</taxon>
        <taxon>Dikarya</taxon>
        <taxon>Basidiomycota</taxon>
        <taxon>Agaricomycotina</taxon>
        <taxon>Agaricomycetes</taxon>
        <taxon>Phallomycetidae</taxon>
        <taxon>Geastrales</taxon>
        <taxon>Sphaerobolaceae</taxon>
        <taxon>Sphaerobolus</taxon>
    </lineage>
</organism>
<evidence type="ECO:0000313" key="3">
    <source>
        <dbReference type="Proteomes" id="UP000054279"/>
    </source>
</evidence>
<evidence type="ECO:0000256" key="1">
    <source>
        <dbReference type="SAM" id="MobiDB-lite"/>
    </source>
</evidence>
<name>A0A0C9VNI3_SPHS4</name>
<keyword evidence="3" id="KW-1185">Reference proteome</keyword>
<dbReference type="AlphaFoldDB" id="A0A0C9VNI3"/>
<sequence length="176" mass="19765">MSDKDPLRDGHAKRKHDVLRVLRNDARMLEEFAASKGDVVHAECAFPTTESASGSPLLARRLGQIRNDFLRGTCDLITVFEYKGRPYFESFSSLFTYSRRIESTSPHSSKNTTSPHHSYNMPSTVNRVVTKLMRSRTRDAETPCPNCSAHGKEEGGSKLKPAAEKAEMLDDDDMAW</sequence>
<proteinExistence type="predicted"/>
<feature type="compositionally biased region" description="Basic and acidic residues" evidence="1">
    <location>
        <begin position="150"/>
        <end position="168"/>
    </location>
</feature>
<evidence type="ECO:0000313" key="2">
    <source>
        <dbReference type="EMBL" id="KIJ43572.1"/>
    </source>
</evidence>
<accession>A0A0C9VNI3</accession>
<gene>
    <name evidence="2" type="ORF">M422DRAFT_253155</name>
</gene>
<feature type="region of interest" description="Disordered" evidence="1">
    <location>
        <begin position="103"/>
        <end position="176"/>
    </location>
</feature>
<protein>
    <submittedName>
        <fullName evidence="2">Uncharacterized protein</fullName>
    </submittedName>
</protein>
<feature type="compositionally biased region" description="Polar residues" evidence="1">
    <location>
        <begin position="103"/>
        <end position="127"/>
    </location>
</feature>
<dbReference type="EMBL" id="KN837122">
    <property type="protein sequence ID" value="KIJ43572.1"/>
    <property type="molecule type" value="Genomic_DNA"/>
</dbReference>
<dbReference type="HOGENOM" id="CLU_1526122_0_0_1"/>
<reference evidence="2 3" key="1">
    <citation type="submission" date="2014-06" db="EMBL/GenBank/DDBJ databases">
        <title>Evolutionary Origins and Diversification of the Mycorrhizal Mutualists.</title>
        <authorList>
            <consortium name="DOE Joint Genome Institute"/>
            <consortium name="Mycorrhizal Genomics Consortium"/>
            <person name="Kohler A."/>
            <person name="Kuo A."/>
            <person name="Nagy L.G."/>
            <person name="Floudas D."/>
            <person name="Copeland A."/>
            <person name="Barry K.W."/>
            <person name="Cichocki N."/>
            <person name="Veneault-Fourrey C."/>
            <person name="LaButti K."/>
            <person name="Lindquist E.A."/>
            <person name="Lipzen A."/>
            <person name="Lundell T."/>
            <person name="Morin E."/>
            <person name="Murat C."/>
            <person name="Riley R."/>
            <person name="Ohm R."/>
            <person name="Sun H."/>
            <person name="Tunlid A."/>
            <person name="Henrissat B."/>
            <person name="Grigoriev I.V."/>
            <person name="Hibbett D.S."/>
            <person name="Martin F."/>
        </authorList>
    </citation>
    <scope>NUCLEOTIDE SEQUENCE [LARGE SCALE GENOMIC DNA]</scope>
    <source>
        <strain evidence="2 3">SS14</strain>
    </source>
</reference>